<reference evidence="1 2" key="1">
    <citation type="journal article" date="2018" name="BMC Genomics">
        <title>Comparative genome analyses reveal sequence features reflecting distinct modes of host-adaptation between dicot and monocot powdery mildew.</title>
        <authorList>
            <person name="Wu Y."/>
            <person name="Ma X."/>
            <person name="Pan Z."/>
            <person name="Kale S.D."/>
            <person name="Song Y."/>
            <person name="King H."/>
            <person name="Zhang Q."/>
            <person name="Presley C."/>
            <person name="Deng X."/>
            <person name="Wei C.I."/>
            <person name="Xiao S."/>
        </authorList>
    </citation>
    <scope>NUCLEOTIDE SEQUENCE [LARGE SCALE GENOMIC DNA]</scope>
    <source>
        <strain evidence="1">UCSC1</strain>
    </source>
</reference>
<evidence type="ECO:0000313" key="2">
    <source>
        <dbReference type="Proteomes" id="UP000285405"/>
    </source>
</evidence>
<sequence length="100" mass="11712">MFQIPTPCKTYCSYLVMDDRQQWLWRRLDLDMLFESNTAERSKIEGAVRSCVYESYVFMKVWRVGLPTGSTSVVPSCSANQLEYETKETFSNRRSMDGKM</sequence>
<dbReference type="AlphaFoldDB" id="A0A420HP71"/>
<name>A0A420HP71_9PEZI</name>
<comment type="caution">
    <text evidence="1">The sequence shown here is derived from an EMBL/GenBank/DDBJ whole genome shotgun (WGS) entry which is preliminary data.</text>
</comment>
<accession>A0A420HP71</accession>
<proteinExistence type="predicted"/>
<evidence type="ECO:0000313" key="1">
    <source>
        <dbReference type="EMBL" id="RKF59248.1"/>
    </source>
</evidence>
<dbReference type="Proteomes" id="UP000285405">
    <property type="component" value="Unassembled WGS sequence"/>
</dbReference>
<protein>
    <submittedName>
        <fullName evidence="1">Uncharacterized protein</fullName>
    </submittedName>
</protein>
<dbReference type="EMBL" id="MCBR01017684">
    <property type="protein sequence ID" value="RKF59248.1"/>
    <property type="molecule type" value="Genomic_DNA"/>
</dbReference>
<gene>
    <name evidence="1" type="ORF">GcC1_176019</name>
</gene>
<organism evidence="1 2">
    <name type="scientific">Golovinomyces cichoracearum</name>
    <dbReference type="NCBI Taxonomy" id="62708"/>
    <lineage>
        <taxon>Eukaryota</taxon>
        <taxon>Fungi</taxon>
        <taxon>Dikarya</taxon>
        <taxon>Ascomycota</taxon>
        <taxon>Pezizomycotina</taxon>
        <taxon>Leotiomycetes</taxon>
        <taxon>Erysiphales</taxon>
        <taxon>Erysiphaceae</taxon>
        <taxon>Golovinomyces</taxon>
    </lineage>
</organism>